<accession>E3ZMN8</accession>
<comment type="similarity">
    <text evidence="1">Belongs to the AB hydrolase superfamily. AB hydrolase 2 family.</text>
</comment>
<organism evidence="4">
    <name type="scientific">Listeria seeligeri FSL N1-067</name>
    <dbReference type="NCBI Taxonomy" id="702453"/>
    <lineage>
        <taxon>Bacteria</taxon>
        <taxon>Bacillati</taxon>
        <taxon>Bacillota</taxon>
        <taxon>Bacilli</taxon>
        <taxon>Bacillales</taxon>
        <taxon>Listeriaceae</taxon>
        <taxon>Listeria</taxon>
    </lineage>
</organism>
<gene>
    <name evidence="4" type="ORF">NT03LS_0690</name>
</gene>
<comment type="caution">
    <text evidence="4">The sequence shown here is derived from an EMBL/GenBank/DDBJ whole genome shotgun (WGS) entry which is preliminary data.</text>
</comment>
<feature type="domain" description="Phospholipase/carboxylesterase/thioesterase" evidence="3">
    <location>
        <begin position="77"/>
        <end position="206"/>
    </location>
</feature>
<reference evidence="4" key="1">
    <citation type="journal article" date="2010" name="Microbiol. Resour. Announc.">
        <title>Comparative genomics of the bacterial genus Listeria: Genome evolution is characterized by limited gene acquisition and limited gene loss.</title>
        <authorList>
            <person name="den Bakker H.C."/>
            <person name="Cummings C.A."/>
            <person name="Ferreira V."/>
            <person name="Vatta P."/>
            <person name="Orsi R.H."/>
            <person name="Degoricija L."/>
            <person name="Barker M."/>
            <person name="Petrauskene O."/>
            <person name="Furtado M.R."/>
            <person name="Wiedmann M."/>
        </authorList>
    </citation>
    <scope>NUCLEOTIDE SEQUENCE [LARGE SCALE GENOMIC DNA]</scope>
    <source>
        <strain evidence="4">FSL N1-067</strain>
    </source>
</reference>
<dbReference type="PANTHER" id="PTHR10655:SF17">
    <property type="entry name" value="LYSOPHOSPHOLIPASE-LIKE PROTEIN 1"/>
    <property type="match status" value="1"/>
</dbReference>
<dbReference type="HOGENOM" id="CLU_049413_5_3_9"/>
<sequence length="227" mass="25822">MRMYAYDIYEPIGRKEGETFPVIFGIHGFGGDELDMAGRLELLMDRFVVVSLRGDVEYGPSFGFYHMVLEGDPNMHEIDFTSLRVAEFIDDICKNYHSIDKSQIFVAGFDQGAILTTAIMQSYGGQYKGAALLSGRVPTFLENRPANLMLKNKQIFIGHGLEDAVFQVKEADKIAAFFEKMGCNVETHRYFIGHNINEAEQDDLNDWFESFLPNQPVKNKAEKQRPQ</sequence>
<evidence type="ECO:0000259" key="3">
    <source>
        <dbReference type="Pfam" id="PF02230"/>
    </source>
</evidence>
<proteinExistence type="inferred from homology"/>
<dbReference type="EMBL" id="ADXJ01000258">
    <property type="protein sequence ID" value="EFS01116.1"/>
    <property type="molecule type" value="Genomic_DNA"/>
</dbReference>
<dbReference type="SUPFAM" id="SSF53474">
    <property type="entry name" value="alpha/beta-Hydrolases"/>
    <property type="match status" value="1"/>
</dbReference>
<evidence type="ECO:0000256" key="2">
    <source>
        <dbReference type="ARBA" id="ARBA00022801"/>
    </source>
</evidence>
<dbReference type="Gene3D" id="3.40.50.1820">
    <property type="entry name" value="alpha/beta hydrolase"/>
    <property type="match status" value="1"/>
</dbReference>
<evidence type="ECO:0000256" key="1">
    <source>
        <dbReference type="ARBA" id="ARBA00006499"/>
    </source>
</evidence>
<dbReference type="InterPro" id="IPR050565">
    <property type="entry name" value="LYPA1-2/EST-like"/>
</dbReference>
<dbReference type="Pfam" id="PF02230">
    <property type="entry name" value="Abhydrolase_2"/>
    <property type="match status" value="1"/>
</dbReference>
<dbReference type="GO" id="GO:0016787">
    <property type="term" value="F:hydrolase activity"/>
    <property type="evidence" value="ECO:0007669"/>
    <property type="project" value="UniProtKB-KW"/>
</dbReference>
<name>E3ZMN8_LISSE</name>
<protein>
    <submittedName>
        <fullName evidence="4">Phospholipase/carboxylesterase family protein</fullName>
    </submittedName>
</protein>
<dbReference type="PATRIC" id="fig|702453.3.peg.555"/>
<dbReference type="Proteomes" id="UP000004302">
    <property type="component" value="Chromosome"/>
</dbReference>
<keyword evidence="2" id="KW-0378">Hydrolase</keyword>
<dbReference type="AlphaFoldDB" id="E3ZMN8"/>
<dbReference type="PANTHER" id="PTHR10655">
    <property type="entry name" value="LYSOPHOSPHOLIPASE-RELATED"/>
    <property type="match status" value="1"/>
</dbReference>
<dbReference type="InterPro" id="IPR029058">
    <property type="entry name" value="AB_hydrolase_fold"/>
</dbReference>
<evidence type="ECO:0000313" key="4">
    <source>
        <dbReference type="EMBL" id="EFS01116.1"/>
    </source>
</evidence>
<dbReference type="InterPro" id="IPR003140">
    <property type="entry name" value="PLipase/COase/thioEstase"/>
</dbReference>